<organism evidence="1 2">
    <name type="scientific">Lentinula aff. lateritia</name>
    <dbReference type="NCBI Taxonomy" id="2804960"/>
    <lineage>
        <taxon>Eukaryota</taxon>
        <taxon>Fungi</taxon>
        <taxon>Dikarya</taxon>
        <taxon>Basidiomycota</taxon>
        <taxon>Agaricomycotina</taxon>
        <taxon>Agaricomycetes</taxon>
        <taxon>Agaricomycetidae</taxon>
        <taxon>Agaricales</taxon>
        <taxon>Marasmiineae</taxon>
        <taxon>Omphalotaceae</taxon>
        <taxon>Lentinula</taxon>
    </lineage>
</organism>
<proteinExistence type="predicted"/>
<protein>
    <submittedName>
        <fullName evidence="1">Uncharacterized protein</fullName>
    </submittedName>
</protein>
<gene>
    <name evidence="1" type="ORF">F5876DRAFT_82614</name>
</gene>
<keyword evidence="2" id="KW-1185">Reference proteome</keyword>
<reference evidence="1" key="1">
    <citation type="submission" date="2022-09" db="EMBL/GenBank/DDBJ databases">
        <title>A Global Phylogenomic Analysis of the Shiitake Genus Lentinula.</title>
        <authorList>
            <consortium name="DOE Joint Genome Institute"/>
            <person name="Sierra-Patev S."/>
            <person name="Min B."/>
            <person name="Naranjo-Ortiz M."/>
            <person name="Looney B."/>
            <person name="Konkel Z."/>
            <person name="Slot J.C."/>
            <person name="Sakamoto Y."/>
            <person name="Steenwyk J.L."/>
            <person name="Rokas A."/>
            <person name="Carro J."/>
            <person name="Camarero S."/>
            <person name="Ferreira P."/>
            <person name="Molpeceres G."/>
            <person name="Ruiz-Duenas F.J."/>
            <person name="Serrano A."/>
            <person name="Henrissat B."/>
            <person name="Drula E."/>
            <person name="Hughes K.W."/>
            <person name="Mata J.L."/>
            <person name="Ishikawa N.K."/>
            <person name="Vargas-Isla R."/>
            <person name="Ushijima S."/>
            <person name="Smith C.A."/>
            <person name="Ahrendt S."/>
            <person name="Andreopoulos W."/>
            <person name="He G."/>
            <person name="Labutti K."/>
            <person name="Lipzen A."/>
            <person name="Ng V."/>
            <person name="Riley R."/>
            <person name="Sandor L."/>
            <person name="Barry K."/>
            <person name="Martinez A.T."/>
            <person name="Xiao Y."/>
            <person name="Gibbons J.G."/>
            <person name="Terashima K."/>
            <person name="Grigoriev I.V."/>
            <person name="Hibbett D.S."/>
        </authorList>
    </citation>
    <scope>NUCLEOTIDE SEQUENCE</scope>
    <source>
        <strain evidence="1">TMI1499</strain>
    </source>
</reference>
<evidence type="ECO:0000313" key="1">
    <source>
        <dbReference type="EMBL" id="KAJ3804786.1"/>
    </source>
</evidence>
<sequence>MLLVLSLLYLQILHAAANVSGTLPDSSLIFSSGWQRSSSRTTDNFLLTDTLGHALTVTIPESTTIINFFGLKRTGGSLYGVCVDCASGSVTNLQLFSGHDSTLANNADAEPALIFSLDVNPDQAHILQVTNVGDSSFGRKSELTFISIVVQEASSTNASVPPSPTSSSSTSSSSTSSSSTTSARISSALPTSSSSTSGTAISNIFTDSTSSTASVSSTASSSASAFTNTQTSSSLIAVIVVTTVIAVLSLVIGLFFYFRKQRRKAAFVDFVEIEDLPTTQSAPVIPSTSSSSGFLAIAGRQKPPVRLPEPYPYDFSVSQDGPIFPVRRLETS</sequence>
<dbReference type="Proteomes" id="UP001163835">
    <property type="component" value="Unassembled WGS sequence"/>
</dbReference>
<comment type="caution">
    <text evidence="1">The sequence shown here is derived from an EMBL/GenBank/DDBJ whole genome shotgun (WGS) entry which is preliminary data.</text>
</comment>
<evidence type="ECO:0000313" key="2">
    <source>
        <dbReference type="Proteomes" id="UP001163835"/>
    </source>
</evidence>
<dbReference type="EMBL" id="MU795810">
    <property type="protein sequence ID" value="KAJ3804786.1"/>
    <property type="molecule type" value="Genomic_DNA"/>
</dbReference>
<name>A0ACC1TK58_9AGAR</name>
<accession>A0ACC1TK58</accession>